<dbReference type="EMBL" id="FOZN01000002">
    <property type="protein sequence ID" value="SFS11120.1"/>
    <property type="molecule type" value="Genomic_DNA"/>
</dbReference>
<feature type="region of interest" description="Disordered" evidence="2">
    <location>
        <begin position="515"/>
        <end position="570"/>
    </location>
</feature>
<dbReference type="RefSeq" id="WP_177220294.1">
    <property type="nucleotide sequence ID" value="NZ_FOZN01000002.1"/>
</dbReference>
<proteinExistence type="inferred from homology"/>
<feature type="region of interest" description="Disordered" evidence="2">
    <location>
        <begin position="247"/>
        <end position="301"/>
    </location>
</feature>
<feature type="domain" description="DUF222" evidence="4">
    <location>
        <begin position="40"/>
        <end position="405"/>
    </location>
</feature>
<gene>
    <name evidence="5" type="ORF">SAMN04487783_1519</name>
</gene>
<organism evidence="5 6">
    <name type="scientific">Agrococcus baldri</name>
    <dbReference type="NCBI Taxonomy" id="153730"/>
    <lineage>
        <taxon>Bacteria</taxon>
        <taxon>Bacillati</taxon>
        <taxon>Actinomycetota</taxon>
        <taxon>Actinomycetes</taxon>
        <taxon>Micrococcales</taxon>
        <taxon>Microbacteriaceae</taxon>
        <taxon>Agrococcus</taxon>
    </lineage>
</organism>
<dbReference type="InterPro" id="IPR003615">
    <property type="entry name" value="HNH_nuc"/>
</dbReference>
<dbReference type="GO" id="GO:0004519">
    <property type="term" value="F:endonuclease activity"/>
    <property type="evidence" value="ECO:0007669"/>
    <property type="project" value="UniProtKB-KW"/>
</dbReference>
<keyword evidence="5" id="KW-0540">Nuclease</keyword>
<reference evidence="5 6" key="1">
    <citation type="submission" date="2016-10" db="EMBL/GenBank/DDBJ databases">
        <authorList>
            <person name="Varghese N."/>
            <person name="Submissions S."/>
        </authorList>
    </citation>
    <scope>NUCLEOTIDE SEQUENCE [LARGE SCALE GENOMIC DNA]</scope>
    <source>
        <strain evidence="5 6">IAM 15147</strain>
    </source>
</reference>
<evidence type="ECO:0000313" key="5">
    <source>
        <dbReference type="EMBL" id="SFS11120.1"/>
    </source>
</evidence>
<protein>
    <submittedName>
        <fullName evidence="5">HNH endonuclease</fullName>
    </submittedName>
</protein>
<sequence>MTSIEQAAAVVAAARAAFADAGSLKTASRQDVVDLLSQTAELARLVDAQKVRLAGEIAERSIGPAEDCICRVLGKSDPKSAVASAFGIRGRDAGGLISLAAATATAVSLTGESIAIKYPRVADALDAGELSLAQARAIVGTLEPAAPRADLDQLAWAEGCLVDAATDPEMPLVPELLVTQARAYVAVLDPDGILSDSERQRTMRSLRMRRRPDGMWLLTMTCTPEAASAIKALLDAYTSPRVRVVFNDDDPETEVADDEASTADEPNTGTDEPSVETDEPAVGNDQPEPDEAPVDDRTRPQKQHDVIEALAVAHVASGGAPVAGGEVPRLVFNGTIEAFDAYVRGLEHPDRALRIEHTGEIVPIETADRLVCEAVVQRAVVDAKGQVLELGREKRLFSKPQRRALAVTYGGCATSDCNMPVAWTETHHVVWWDHGGKTDVGYGILLCSHCHHEVHAGRLQVVGTKGNWRVVPVLRPSNRYARTTRKAARVATTAACAAPASLAVKLADEAQPRIGEGIGGPGAPSARVRPAPAVRRPRRRVESIEQRLRRRLGTSRPPDKRTAAIDFYPPPRLVMRT</sequence>
<evidence type="ECO:0000313" key="6">
    <source>
        <dbReference type="Proteomes" id="UP000198506"/>
    </source>
</evidence>
<dbReference type="CDD" id="cd00085">
    <property type="entry name" value="HNHc"/>
    <property type="match status" value="1"/>
</dbReference>
<evidence type="ECO:0000259" key="3">
    <source>
        <dbReference type="Pfam" id="PF01844"/>
    </source>
</evidence>
<dbReference type="Pfam" id="PF02720">
    <property type="entry name" value="DUF222"/>
    <property type="match status" value="1"/>
</dbReference>
<feature type="domain" description="HNH" evidence="3">
    <location>
        <begin position="416"/>
        <end position="456"/>
    </location>
</feature>
<dbReference type="Pfam" id="PF01844">
    <property type="entry name" value="HNH"/>
    <property type="match status" value="1"/>
</dbReference>
<dbReference type="InterPro" id="IPR002711">
    <property type="entry name" value="HNH"/>
</dbReference>
<keyword evidence="5" id="KW-0255">Endonuclease</keyword>
<evidence type="ECO:0000259" key="4">
    <source>
        <dbReference type="Pfam" id="PF02720"/>
    </source>
</evidence>
<feature type="compositionally biased region" description="Acidic residues" evidence="2">
    <location>
        <begin position="247"/>
        <end position="262"/>
    </location>
</feature>
<dbReference type="InterPro" id="IPR003870">
    <property type="entry name" value="DUF222"/>
</dbReference>
<comment type="similarity">
    <text evidence="1">Belongs to the Rv1128c/1148c/1588c/1702c/1945/3466 family.</text>
</comment>
<dbReference type="GO" id="GO:0003676">
    <property type="term" value="F:nucleic acid binding"/>
    <property type="evidence" value="ECO:0007669"/>
    <property type="project" value="InterPro"/>
</dbReference>
<dbReference type="GO" id="GO:0008270">
    <property type="term" value="F:zinc ion binding"/>
    <property type="evidence" value="ECO:0007669"/>
    <property type="project" value="InterPro"/>
</dbReference>
<dbReference type="Proteomes" id="UP000198506">
    <property type="component" value="Unassembled WGS sequence"/>
</dbReference>
<keyword evidence="5" id="KW-0378">Hydrolase</keyword>
<evidence type="ECO:0000256" key="1">
    <source>
        <dbReference type="ARBA" id="ARBA00023450"/>
    </source>
</evidence>
<accession>A0AA94HMW1</accession>
<comment type="caution">
    <text evidence="5">The sequence shown here is derived from an EMBL/GenBank/DDBJ whole genome shotgun (WGS) entry which is preliminary data.</text>
</comment>
<keyword evidence="6" id="KW-1185">Reference proteome</keyword>
<dbReference type="AlphaFoldDB" id="A0AA94HMW1"/>
<name>A0AA94HMW1_9MICO</name>
<evidence type="ECO:0000256" key="2">
    <source>
        <dbReference type="SAM" id="MobiDB-lite"/>
    </source>
</evidence>